<dbReference type="EMBL" id="RCCJ01000001">
    <property type="protein sequence ID" value="RLJ70832.1"/>
    <property type="molecule type" value="Genomic_DNA"/>
</dbReference>
<evidence type="ECO:0000313" key="1">
    <source>
        <dbReference type="EMBL" id="RLJ70832.1"/>
    </source>
</evidence>
<sequence length="46" mass="5295">MLLGLRTETMVVKEPKERRKPVNMMTSLLLKPTSMTSHKPVVKETK</sequence>
<protein>
    <submittedName>
        <fullName evidence="1">Uncharacterized protein</fullName>
    </submittedName>
</protein>
<name>A0A497XUK3_9AQUI</name>
<gene>
    <name evidence="1" type="ORF">BCF55_1116</name>
</gene>
<organism evidence="1 2">
    <name type="scientific">Hydrogenivirga caldilitoris</name>
    <dbReference type="NCBI Taxonomy" id="246264"/>
    <lineage>
        <taxon>Bacteria</taxon>
        <taxon>Pseudomonadati</taxon>
        <taxon>Aquificota</taxon>
        <taxon>Aquificia</taxon>
        <taxon>Aquificales</taxon>
        <taxon>Aquificaceae</taxon>
        <taxon>Hydrogenivirga</taxon>
    </lineage>
</organism>
<evidence type="ECO:0000313" key="2">
    <source>
        <dbReference type="Proteomes" id="UP000267841"/>
    </source>
</evidence>
<accession>A0A497XUK3</accession>
<dbReference type="Proteomes" id="UP000267841">
    <property type="component" value="Unassembled WGS sequence"/>
</dbReference>
<dbReference type="AlphaFoldDB" id="A0A497XUK3"/>
<reference evidence="1 2" key="1">
    <citation type="submission" date="2018-10" db="EMBL/GenBank/DDBJ databases">
        <title>Genomic Encyclopedia of Archaeal and Bacterial Type Strains, Phase II (KMG-II): from individual species to whole genera.</title>
        <authorList>
            <person name="Goeker M."/>
        </authorList>
    </citation>
    <scope>NUCLEOTIDE SEQUENCE [LARGE SCALE GENOMIC DNA]</scope>
    <source>
        <strain evidence="1 2">DSM 16510</strain>
    </source>
</reference>
<keyword evidence="2" id="KW-1185">Reference proteome</keyword>
<proteinExistence type="predicted"/>
<comment type="caution">
    <text evidence="1">The sequence shown here is derived from an EMBL/GenBank/DDBJ whole genome shotgun (WGS) entry which is preliminary data.</text>
</comment>